<accession>A0ABW7HAH0</accession>
<dbReference type="EMBL" id="JBIGIC010000004">
    <property type="protein sequence ID" value="MFG6486914.1"/>
    <property type="molecule type" value="Genomic_DNA"/>
</dbReference>
<sequence length="236" mass="24053">MNPAPTALTLISSMATRHLLTALAQAHLRAGGPATHIESVGGVDAAKRVQGGETFDVVVLADDAIARLDAAGRLLPGSVRPIADSSVAIAVRTGAALPDVGSEAALRAAVLQARAIGYSTGPSGTALLQLFERWGVMAALKDRLVQARPGVPVGRLVADGEVEIGFQQLSELLDLDGITLLGGMPPEVDIVSRFSGAVVAGAAQPAAGLALLDFMASPVNDGLKRQHGMRAVSPAH</sequence>
<evidence type="ECO:0000313" key="1">
    <source>
        <dbReference type="EMBL" id="MFG6486914.1"/>
    </source>
</evidence>
<keyword evidence="2" id="KW-1185">Reference proteome</keyword>
<gene>
    <name evidence="1" type="ORF">ACG04R_09540</name>
</gene>
<comment type="caution">
    <text evidence="1">The sequence shown here is derived from an EMBL/GenBank/DDBJ whole genome shotgun (WGS) entry which is preliminary data.</text>
</comment>
<name>A0ABW7HAH0_9BURK</name>
<proteinExistence type="predicted"/>
<evidence type="ECO:0000313" key="2">
    <source>
        <dbReference type="Proteomes" id="UP001606134"/>
    </source>
</evidence>
<protein>
    <submittedName>
        <fullName evidence="1">Substrate-binding domain-containing protein</fullName>
    </submittedName>
</protein>
<reference evidence="1 2" key="1">
    <citation type="submission" date="2024-08" db="EMBL/GenBank/DDBJ databases">
        <authorList>
            <person name="Lu H."/>
        </authorList>
    </citation>
    <scope>NUCLEOTIDE SEQUENCE [LARGE SCALE GENOMIC DNA]</scope>
    <source>
        <strain evidence="1 2">BYS78W</strain>
    </source>
</reference>
<dbReference type="RefSeq" id="WP_394408733.1">
    <property type="nucleotide sequence ID" value="NZ_JBIGIC010000004.1"/>
</dbReference>
<dbReference type="PANTHER" id="PTHR30632:SF11">
    <property type="entry name" value="BLR4797 PROTEIN"/>
    <property type="match status" value="1"/>
</dbReference>
<dbReference type="InterPro" id="IPR050682">
    <property type="entry name" value="ModA/WtpA"/>
</dbReference>
<dbReference type="Proteomes" id="UP001606134">
    <property type="component" value="Unassembled WGS sequence"/>
</dbReference>
<organism evidence="1 2">
    <name type="scientific">Pelomonas candidula</name>
    <dbReference type="NCBI Taxonomy" id="3299025"/>
    <lineage>
        <taxon>Bacteria</taxon>
        <taxon>Pseudomonadati</taxon>
        <taxon>Pseudomonadota</taxon>
        <taxon>Betaproteobacteria</taxon>
        <taxon>Burkholderiales</taxon>
        <taxon>Sphaerotilaceae</taxon>
        <taxon>Roseateles</taxon>
    </lineage>
</organism>
<dbReference type="PANTHER" id="PTHR30632">
    <property type="entry name" value="MOLYBDATE-BINDING PERIPLASMIC PROTEIN"/>
    <property type="match status" value="1"/>
</dbReference>
<dbReference type="SUPFAM" id="SSF53850">
    <property type="entry name" value="Periplasmic binding protein-like II"/>
    <property type="match status" value="1"/>
</dbReference>
<dbReference type="Pfam" id="PF13531">
    <property type="entry name" value="SBP_bac_11"/>
    <property type="match status" value="1"/>
</dbReference>
<dbReference type="Gene3D" id="3.40.190.10">
    <property type="entry name" value="Periplasmic binding protein-like II"/>
    <property type="match status" value="2"/>
</dbReference>